<comment type="caution">
    <text evidence="1">The sequence shown here is derived from an EMBL/GenBank/DDBJ whole genome shotgun (WGS) entry which is preliminary data.</text>
</comment>
<reference evidence="1" key="2">
    <citation type="journal article" date="2023" name="IMA Fungus">
        <title>Comparative genomic study of the Penicillium genus elucidates a diverse pangenome and 15 lateral gene transfer events.</title>
        <authorList>
            <person name="Petersen C."/>
            <person name="Sorensen T."/>
            <person name="Nielsen M.R."/>
            <person name="Sondergaard T.E."/>
            <person name="Sorensen J.L."/>
            <person name="Fitzpatrick D.A."/>
            <person name="Frisvad J.C."/>
            <person name="Nielsen K.L."/>
        </authorList>
    </citation>
    <scope>NUCLEOTIDE SEQUENCE</scope>
    <source>
        <strain evidence="1">IBT 30069</strain>
    </source>
</reference>
<gene>
    <name evidence="1" type="ORF">N7456_006894</name>
</gene>
<evidence type="ECO:0000313" key="2">
    <source>
        <dbReference type="Proteomes" id="UP001149165"/>
    </source>
</evidence>
<dbReference type="AlphaFoldDB" id="A0A9W9FIL5"/>
<protein>
    <submittedName>
        <fullName evidence="1">Uncharacterized protein</fullName>
    </submittedName>
</protein>
<evidence type="ECO:0000313" key="1">
    <source>
        <dbReference type="EMBL" id="KAJ5100842.1"/>
    </source>
</evidence>
<organism evidence="1 2">
    <name type="scientific">Penicillium angulare</name>
    <dbReference type="NCBI Taxonomy" id="116970"/>
    <lineage>
        <taxon>Eukaryota</taxon>
        <taxon>Fungi</taxon>
        <taxon>Dikarya</taxon>
        <taxon>Ascomycota</taxon>
        <taxon>Pezizomycotina</taxon>
        <taxon>Eurotiomycetes</taxon>
        <taxon>Eurotiomycetidae</taxon>
        <taxon>Eurotiales</taxon>
        <taxon>Aspergillaceae</taxon>
        <taxon>Penicillium</taxon>
    </lineage>
</organism>
<keyword evidence="2" id="KW-1185">Reference proteome</keyword>
<accession>A0A9W9FIL5</accession>
<dbReference type="EMBL" id="JAPQKH010000004">
    <property type="protein sequence ID" value="KAJ5100842.1"/>
    <property type="molecule type" value="Genomic_DNA"/>
</dbReference>
<dbReference type="Proteomes" id="UP001149165">
    <property type="component" value="Unassembled WGS sequence"/>
</dbReference>
<dbReference type="OrthoDB" id="10594055at2759"/>
<reference evidence="1" key="1">
    <citation type="submission" date="2022-11" db="EMBL/GenBank/DDBJ databases">
        <authorList>
            <person name="Petersen C."/>
        </authorList>
    </citation>
    <scope>NUCLEOTIDE SEQUENCE</scope>
    <source>
        <strain evidence="1">IBT 30069</strain>
    </source>
</reference>
<name>A0A9W9FIL5_9EURO</name>
<proteinExistence type="predicted"/>
<sequence length="66" mass="7254">MLHSKGRTDDAPTKEGVRVLLGLTDRTVCEAVNRGPISKASIQTKESINGLYRERSEDTFVAGSYQ</sequence>